<dbReference type="OrthoDB" id="514248at2759"/>
<dbReference type="GeneID" id="27360166"/>
<feature type="binding site" evidence="6">
    <location>
        <position position="130"/>
    </location>
    <ligand>
        <name>S-adenosyl-L-methionine</name>
        <dbReference type="ChEBI" id="CHEBI:59789"/>
    </ligand>
</feature>
<dbReference type="EMBL" id="KN847339">
    <property type="protein sequence ID" value="KIW39481.1"/>
    <property type="molecule type" value="Genomic_DNA"/>
</dbReference>
<feature type="compositionally biased region" description="Acidic residues" evidence="7">
    <location>
        <begin position="406"/>
        <end position="423"/>
    </location>
</feature>
<protein>
    <recommendedName>
        <fullName evidence="5">U6 small nuclear RNA (adenine-(43)-N(6))-methyltransferase</fullName>
        <ecNumber evidence="5">2.1.1.-</ecNumber>
    </recommendedName>
</protein>
<dbReference type="VEuPathDB" id="FungiDB:PV06_08092"/>
<comment type="similarity">
    <text evidence="1 5">Belongs to the methyltransferase superfamily. METTL16/RlmF family.</text>
</comment>
<dbReference type="GO" id="GO:0008168">
    <property type="term" value="F:methyltransferase activity"/>
    <property type="evidence" value="ECO:0007669"/>
    <property type="project" value="UniProtKB-UniRule"/>
</dbReference>
<feature type="region of interest" description="Disordered" evidence="7">
    <location>
        <begin position="372"/>
        <end position="455"/>
    </location>
</feature>
<keyword evidence="9" id="KW-1185">Reference proteome</keyword>
<feature type="region of interest" description="Disordered" evidence="7">
    <location>
        <begin position="190"/>
        <end position="210"/>
    </location>
</feature>
<evidence type="ECO:0000256" key="5">
    <source>
        <dbReference type="PIRNR" id="PIRNR037350"/>
    </source>
</evidence>
<evidence type="ECO:0000256" key="7">
    <source>
        <dbReference type="SAM" id="MobiDB-lite"/>
    </source>
</evidence>
<keyword evidence="2 5" id="KW-0489">Methyltransferase</keyword>
<dbReference type="InterPro" id="IPR010286">
    <property type="entry name" value="METTL16/RlmF"/>
</dbReference>
<dbReference type="STRING" id="215243.A0A0D2AHB6"/>
<sequence>MPAPDDIYSRDVDFTSLALQYPDFAKKLKLNRQLDFSDPESVRQLTKALLHRDFDLVIDLPEDRLCPPVPNRFNYILFIQRLLDTTAPNFHQGFDPDRQVIGLDIGTGSSAIYPLLACRQRSKWLFLCTEIDDKNQKFARKNIAANKLQSRIRQIDTDKTGRKLIPTDELERFDRIDILMTNPPFYESEGSMVESSRLKSRPANSSCTGSPVEMITPGGEVAFVTKLIDESGDPKSRSRIQWSSAMLGKLSSVGSVVDHLRSRSCTNHAVAEFVQGQKTRRWCVAWSWSGLRPSNSVARGGFGSGGGVGGVEKKYLPPPTEVQVDLPSHDPVDVETRINTEISRLRQDGGVMWKYNPARKVGMLMSKEGDVWSRKARRKKLHDRMDENQDQEMKDVCTTTPADGASDVEDDSNDDDEDEDETPEPALVVRICLSTTSSSSSSPEHHSPTKKITSTNLHIRHLQGSDSVLFESFCGWVKRKVQAS</sequence>
<keyword evidence="4 6" id="KW-0949">S-adenosyl-L-methionine</keyword>
<gene>
    <name evidence="8" type="ORF">PV06_08092</name>
</gene>
<dbReference type="HOGENOM" id="CLU_027534_0_1_1"/>
<evidence type="ECO:0000256" key="6">
    <source>
        <dbReference type="PIRSR" id="PIRSR037350-1"/>
    </source>
</evidence>
<name>A0A0D2AHB6_9EURO</name>
<dbReference type="AlphaFoldDB" id="A0A0D2AHB6"/>
<feature type="binding site" evidence="6">
    <location>
        <position position="72"/>
    </location>
    <ligand>
        <name>S-adenosyl-L-methionine</name>
        <dbReference type="ChEBI" id="CHEBI:59789"/>
    </ligand>
</feature>
<evidence type="ECO:0000256" key="1">
    <source>
        <dbReference type="ARBA" id="ARBA00005878"/>
    </source>
</evidence>
<feature type="compositionally biased region" description="Basic and acidic residues" evidence="7">
    <location>
        <begin position="383"/>
        <end position="395"/>
    </location>
</feature>
<evidence type="ECO:0000313" key="8">
    <source>
        <dbReference type="EMBL" id="KIW39481.1"/>
    </source>
</evidence>
<reference evidence="8 9" key="1">
    <citation type="submission" date="2015-01" db="EMBL/GenBank/DDBJ databases">
        <title>The Genome Sequence of Exophiala oligosperma CBS72588.</title>
        <authorList>
            <consortium name="The Broad Institute Genomics Platform"/>
            <person name="Cuomo C."/>
            <person name="de Hoog S."/>
            <person name="Gorbushina A."/>
            <person name="Stielow B."/>
            <person name="Teixiera M."/>
            <person name="Abouelleil A."/>
            <person name="Chapman S.B."/>
            <person name="Priest M."/>
            <person name="Young S.K."/>
            <person name="Wortman J."/>
            <person name="Nusbaum C."/>
            <person name="Birren B."/>
        </authorList>
    </citation>
    <scope>NUCLEOTIDE SEQUENCE [LARGE SCALE GENOMIC DNA]</scope>
    <source>
        <strain evidence="8 9">CBS 72588</strain>
    </source>
</reference>
<dbReference type="Pfam" id="PF05971">
    <property type="entry name" value="Methyltransf_10"/>
    <property type="match status" value="1"/>
</dbReference>
<dbReference type="PANTHER" id="PTHR13393:SF0">
    <property type="entry name" value="RNA N6-ADENOSINE-METHYLTRANSFERASE METTL16"/>
    <property type="match status" value="1"/>
</dbReference>
<evidence type="ECO:0000313" key="9">
    <source>
        <dbReference type="Proteomes" id="UP000053342"/>
    </source>
</evidence>
<dbReference type="RefSeq" id="XP_016259697.1">
    <property type="nucleotide sequence ID" value="XM_016409389.1"/>
</dbReference>
<dbReference type="InterPro" id="IPR029063">
    <property type="entry name" value="SAM-dependent_MTases_sf"/>
</dbReference>
<evidence type="ECO:0000256" key="2">
    <source>
        <dbReference type="ARBA" id="ARBA00022603"/>
    </source>
</evidence>
<organism evidence="8 9">
    <name type="scientific">Exophiala oligosperma</name>
    <dbReference type="NCBI Taxonomy" id="215243"/>
    <lineage>
        <taxon>Eukaryota</taxon>
        <taxon>Fungi</taxon>
        <taxon>Dikarya</taxon>
        <taxon>Ascomycota</taxon>
        <taxon>Pezizomycotina</taxon>
        <taxon>Eurotiomycetes</taxon>
        <taxon>Chaetothyriomycetidae</taxon>
        <taxon>Chaetothyriales</taxon>
        <taxon>Herpotrichiellaceae</taxon>
        <taxon>Exophiala</taxon>
    </lineage>
</organism>
<dbReference type="Gene3D" id="3.40.50.150">
    <property type="entry name" value="Vaccinia Virus protein VP39"/>
    <property type="match status" value="1"/>
</dbReference>
<dbReference type="SUPFAM" id="SSF53335">
    <property type="entry name" value="S-adenosyl-L-methionine-dependent methyltransferases"/>
    <property type="match status" value="1"/>
</dbReference>
<feature type="binding site" evidence="6">
    <location>
        <position position="106"/>
    </location>
    <ligand>
        <name>S-adenosyl-L-methionine</name>
        <dbReference type="ChEBI" id="CHEBI:59789"/>
    </ligand>
</feature>
<evidence type="ECO:0000256" key="3">
    <source>
        <dbReference type="ARBA" id="ARBA00022679"/>
    </source>
</evidence>
<dbReference type="InterPro" id="IPR017182">
    <property type="entry name" value="METTL16/PsiM"/>
</dbReference>
<dbReference type="EC" id="2.1.1.-" evidence="5"/>
<dbReference type="CDD" id="cd02440">
    <property type="entry name" value="AdoMet_MTases"/>
    <property type="match status" value="1"/>
</dbReference>
<dbReference type="GO" id="GO:0070475">
    <property type="term" value="P:rRNA base methylation"/>
    <property type="evidence" value="ECO:0007669"/>
    <property type="project" value="TreeGrafter"/>
</dbReference>
<evidence type="ECO:0000256" key="4">
    <source>
        <dbReference type="ARBA" id="ARBA00022691"/>
    </source>
</evidence>
<keyword evidence="3 5" id="KW-0808">Transferase</keyword>
<dbReference type="PANTHER" id="PTHR13393">
    <property type="entry name" value="SAM-DEPENDENT METHYLTRANSFERASE"/>
    <property type="match status" value="1"/>
</dbReference>
<dbReference type="PIRSF" id="PIRSF037350">
    <property type="entry name" value="Mtase_ZK1128_prd"/>
    <property type="match status" value="1"/>
</dbReference>
<dbReference type="Proteomes" id="UP000053342">
    <property type="component" value="Unassembled WGS sequence"/>
</dbReference>
<dbReference type="GO" id="GO:0005634">
    <property type="term" value="C:nucleus"/>
    <property type="evidence" value="ECO:0007669"/>
    <property type="project" value="TreeGrafter"/>
</dbReference>
<accession>A0A0D2AHB6</accession>
<feature type="binding site" evidence="6">
    <location>
        <position position="182"/>
    </location>
    <ligand>
        <name>S-adenosyl-L-methionine</name>
        <dbReference type="ChEBI" id="CHEBI:59789"/>
    </ligand>
</feature>
<proteinExistence type="inferred from homology"/>